<proteinExistence type="predicted"/>
<dbReference type="Proteomes" id="UP000033622">
    <property type="component" value="Unassembled WGS sequence"/>
</dbReference>
<name>A0A0F3PZ41_ANAPH</name>
<dbReference type="EMBL" id="LAOF01000001">
    <property type="protein sequence ID" value="KJV85126.1"/>
    <property type="molecule type" value="Genomic_DNA"/>
</dbReference>
<accession>A0A0F3PZ41</accession>
<dbReference type="AlphaFoldDB" id="A0A0F3PZ41"/>
<evidence type="ECO:0000256" key="1">
    <source>
        <dbReference type="SAM" id="MobiDB-lite"/>
    </source>
</evidence>
<comment type="caution">
    <text evidence="2">The sequence shown here is derived from an EMBL/GenBank/DDBJ whole genome shotgun (WGS) entry which is preliminary data.</text>
</comment>
<dbReference type="GeneID" id="92748139"/>
<protein>
    <submittedName>
        <fullName evidence="2">Uncharacterized protein</fullName>
    </submittedName>
</protein>
<sequence>MVYETEGCGLVDVDTDEGIFDISFYITPRNQAGGSGSRSGPAASSRDPQGAAGIAPGTSLTSLDDDVLDILGAIQEQQRHRR</sequence>
<dbReference type="PATRIC" id="fig|1359155.3.peg.378"/>
<dbReference type="RefSeq" id="WP_020849365.1">
    <property type="nucleotide sequence ID" value="NZ_LAOF01000001.1"/>
</dbReference>
<evidence type="ECO:0000313" key="2">
    <source>
        <dbReference type="EMBL" id="KJV85126.1"/>
    </source>
</evidence>
<feature type="region of interest" description="Disordered" evidence="1">
    <location>
        <begin position="28"/>
        <end position="58"/>
    </location>
</feature>
<evidence type="ECO:0000313" key="3">
    <source>
        <dbReference type="Proteomes" id="UP000033622"/>
    </source>
</evidence>
<organism evidence="2 3">
    <name type="scientific">Anaplasma phagocytophilum str. ApWI1</name>
    <dbReference type="NCBI Taxonomy" id="1359155"/>
    <lineage>
        <taxon>Bacteria</taxon>
        <taxon>Pseudomonadati</taxon>
        <taxon>Pseudomonadota</taxon>
        <taxon>Alphaproteobacteria</taxon>
        <taxon>Rickettsiales</taxon>
        <taxon>Anaplasmataceae</taxon>
        <taxon>Anaplasma</taxon>
        <taxon>phagocytophilum group</taxon>
    </lineage>
</organism>
<reference evidence="2 3" key="1">
    <citation type="submission" date="2015-01" db="EMBL/GenBank/DDBJ databases">
        <title>Genome Sequencing of Rickettsiales.</title>
        <authorList>
            <person name="Daugherty S.C."/>
            <person name="Su Q."/>
            <person name="Abolude K."/>
            <person name="Beier-Sexton M."/>
            <person name="Carlyon J.A."/>
            <person name="Carter R."/>
            <person name="Day N.P."/>
            <person name="Dumler S.J."/>
            <person name="Dyachenko V."/>
            <person name="Godinez A."/>
            <person name="Kurtti T.J."/>
            <person name="Lichay M."/>
            <person name="Mullins K.E."/>
            <person name="Ott S."/>
            <person name="Pappas-Brown V."/>
            <person name="Paris D.H."/>
            <person name="Patel P."/>
            <person name="Richards A.L."/>
            <person name="Sadzewicz L."/>
            <person name="Sears K."/>
            <person name="Seidman D."/>
            <person name="Sengamalay N."/>
            <person name="Stenos J."/>
            <person name="Tallon L.J."/>
            <person name="Vincent G."/>
            <person name="Fraser C.M."/>
            <person name="Munderloh U."/>
            <person name="Dunning-Hotopp J.C."/>
        </authorList>
    </citation>
    <scope>NUCLEOTIDE SEQUENCE [LARGE SCALE GENOMIC DNA]</scope>
    <source>
        <strain evidence="2 3">ApWI1</strain>
    </source>
</reference>
<gene>
    <name evidence="2" type="ORF">APHWI1_0375</name>
</gene>